<evidence type="ECO:0000256" key="1">
    <source>
        <dbReference type="ARBA" id="ARBA00001974"/>
    </source>
</evidence>
<keyword evidence="3" id="KW-0285">Flavoprotein</keyword>
<dbReference type="PRINTS" id="PR00368">
    <property type="entry name" value="FADPNR"/>
</dbReference>
<feature type="domain" description="Pyridine nucleotide-disulphide oxidoreductase dimerisation" evidence="5">
    <location>
        <begin position="332"/>
        <end position="436"/>
    </location>
</feature>
<dbReference type="InterPro" id="IPR036188">
    <property type="entry name" value="FAD/NAD-bd_sf"/>
</dbReference>
<dbReference type="Proteomes" id="UP001501822">
    <property type="component" value="Unassembled WGS sequence"/>
</dbReference>
<comment type="caution">
    <text evidence="7">The sequence shown here is derived from an EMBL/GenBank/DDBJ whole genome shotgun (WGS) entry which is preliminary data.</text>
</comment>
<dbReference type="InterPro" id="IPR023753">
    <property type="entry name" value="FAD/NAD-binding_dom"/>
</dbReference>
<feature type="domain" description="FAD/NAD(P)-binding" evidence="6">
    <location>
        <begin position="10"/>
        <end position="313"/>
    </location>
</feature>
<dbReference type="InterPro" id="IPR001100">
    <property type="entry name" value="Pyr_nuc-diS_OxRdtase"/>
</dbReference>
<dbReference type="Gene3D" id="3.50.50.60">
    <property type="entry name" value="FAD/NAD(P)-binding domain"/>
    <property type="match status" value="2"/>
</dbReference>
<organism evidence="7 8">
    <name type="scientific">Actinoallomurus spadix</name>
    <dbReference type="NCBI Taxonomy" id="79912"/>
    <lineage>
        <taxon>Bacteria</taxon>
        <taxon>Bacillati</taxon>
        <taxon>Actinomycetota</taxon>
        <taxon>Actinomycetes</taxon>
        <taxon>Streptosporangiales</taxon>
        <taxon>Thermomonosporaceae</taxon>
        <taxon>Actinoallomurus</taxon>
    </lineage>
</organism>
<protein>
    <submittedName>
        <fullName evidence="7">NAD(P)/FAD-dependent oxidoreductase</fullName>
    </submittedName>
</protein>
<dbReference type="Pfam" id="PF07992">
    <property type="entry name" value="Pyr_redox_2"/>
    <property type="match status" value="1"/>
</dbReference>
<name>A0ABN0XG45_9ACTN</name>
<dbReference type="PANTHER" id="PTHR43014">
    <property type="entry name" value="MERCURIC REDUCTASE"/>
    <property type="match status" value="1"/>
</dbReference>
<evidence type="ECO:0000256" key="2">
    <source>
        <dbReference type="ARBA" id="ARBA00007532"/>
    </source>
</evidence>
<dbReference type="InterPro" id="IPR016156">
    <property type="entry name" value="FAD/NAD-linked_Rdtase_dimer_sf"/>
</dbReference>
<gene>
    <name evidence="7" type="ORF">GCM10010151_61240</name>
</gene>
<evidence type="ECO:0000256" key="3">
    <source>
        <dbReference type="ARBA" id="ARBA00022630"/>
    </source>
</evidence>
<evidence type="ECO:0000259" key="6">
    <source>
        <dbReference type="Pfam" id="PF07992"/>
    </source>
</evidence>
<sequence length="446" mass="47299">MTDDAQDRRYDVVVLGGGSGKNIAADLARAGRSVALVEDRLVGGECPYFACMPSKTLLHSARLGETWEHAVARRDEVTRHLDDAATAAQMAEAGVTVVRGRGRVVRPGVVEVEGAEYGYTDLVVATGSEPVRPSVEGIDEVPTWTSDEALTRPDLPRRLIVLGGGAVGCELTQIYAAFGSHVTLVEPAERLLSAEAPFAGETLADALRRMGADLRLGVAATRAERTETGLRLVLSDGNHIDADRILIAAGRRPRVADLGLETIGVRVDPERGIAVDATCHAAMASEATDGTHVWAAGDVTGVAPYTHTANYQAAVVVSNVLGKRREADYRAIPRAVYTTPSVYAVGVSPLAASGLELIAAGYDLSGTARAAVEDDDRGRVELYADRARGVLVGAAAVGLYAEEWMSEITLAIRAETPLRILTDVVHAFPTYGEAFEPVLRELAEQL</sequence>
<proteinExistence type="inferred from homology"/>
<dbReference type="EMBL" id="BAAABM010000056">
    <property type="protein sequence ID" value="GAA0362946.1"/>
    <property type="molecule type" value="Genomic_DNA"/>
</dbReference>
<dbReference type="SUPFAM" id="SSF51905">
    <property type="entry name" value="FAD/NAD(P)-binding domain"/>
    <property type="match status" value="1"/>
</dbReference>
<comment type="cofactor">
    <cofactor evidence="1">
        <name>FAD</name>
        <dbReference type="ChEBI" id="CHEBI:57692"/>
    </cofactor>
</comment>
<dbReference type="InterPro" id="IPR004099">
    <property type="entry name" value="Pyr_nucl-diS_OxRdtase_dimer"/>
</dbReference>
<evidence type="ECO:0000259" key="5">
    <source>
        <dbReference type="Pfam" id="PF02852"/>
    </source>
</evidence>
<accession>A0ABN0XG45</accession>
<evidence type="ECO:0000256" key="4">
    <source>
        <dbReference type="ARBA" id="ARBA00022827"/>
    </source>
</evidence>
<dbReference type="SUPFAM" id="SSF55424">
    <property type="entry name" value="FAD/NAD-linked reductases, dimerisation (C-terminal) domain"/>
    <property type="match status" value="1"/>
</dbReference>
<dbReference type="PRINTS" id="PR00411">
    <property type="entry name" value="PNDRDTASEI"/>
</dbReference>
<evidence type="ECO:0000313" key="7">
    <source>
        <dbReference type="EMBL" id="GAA0362946.1"/>
    </source>
</evidence>
<dbReference type="RefSeq" id="WP_252806252.1">
    <property type="nucleotide sequence ID" value="NZ_BAAABM010000056.1"/>
</dbReference>
<reference evidence="7 8" key="1">
    <citation type="journal article" date="2019" name="Int. J. Syst. Evol. Microbiol.">
        <title>The Global Catalogue of Microorganisms (GCM) 10K type strain sequencing project: providing services to taxonomists for standard genome sequencing and annotation.</title>
        <authorList>
            <consortium name="The Broad Institute Genomics Platform"/>
            <consortium name="The Broad Institute Genome Sequencing Center for Infectious Disease"/>
            <person name="Wu L."/>
            <person name="Ma J."/>
        </authorList>
    </citation>
    <scope>NUCLEOTIDE SEQUENCE [LARGE SCALE GENOMIC DNA]</scope>
    <source>
        <strain evidence="7 8">JCM 3146</strain>
    </source>
</reference>
<dbReference type="Gene3D" id="3.30.390.30">
    <property type="match status" value="1"/>
</dbReference>
<keyword evidence="4" id="KW-0274">FAD</keyword>
<keyword evidence="8" id="KW-1185">Reference proteome</keyword>
<comment type="similarity">
    <text evidence="2">Belongs to the class-I pyridine nucleotide-disulfide oxidoreductase family.</text>
</comment>
<evidence type="ECO:0000313" key="8">
    <source>
        <dbReference type="Proteomes" id="UP001501822"/>
    </source>
</evidence>
<dbReference type="Pfam" id="PF02852">
    <property type="entry name" value="Pyr_redox_dim"/>
    <property type="match status" value="1"/>
</dbReference>
<dbReference type="PIRSF" id="PIRSF000350">
    <property type="entry name" value="Mercury_reductase_MerA"/>
    <property type="match status" value="1"/>
</dbReference>